<evidence type="ECO:0000313" key="2">
    <source>
        <dbReference type="EMBL" id="AGC75830.1"/>
    </source>
</evidence>
<name>L7W2Y2_NONDD</name>
<gene>
    <name evidence="2" type="ordered locus">DDD_0703</name>
</gene>
<accession>L7W2Y2</accession>
<reference evidence="2 3" key="1">
    <citation type="journal article" date="2013" name="Genome Biol. Evol.">
        <title>Genomic makeup of the marine flavobacterium Nonlabens (Donghaeana) dokdonensis DSW-6 and identification of a novel class of rhodopsins.</title>
        <authorList>
            <person name="Kwon S.K."/>
            <person name="Kim B.K."/>
            <person name="Song J.Y."/>
            <person name="Kwak M.J."/>
            <person name="Lee C.H."/>
            <person name="Yoon J.H."/>
            <person name="Oh T.K."/>
            <person name="Kim J.F."/>
        </authorList>
    </citation>
    <scope>NUCLEOTIDE SEQUENCE [LARGE SCALE GENOMIC DNA]</scope>
    <source>
        <strain evidence="3">DSM 17205 / KCTC 12402 / DSW-6</strain>
    </source>
</reference>
<organism evidence="2 3">
    <name type="scientific">Nonlabens dokdonensis (strain DSM 17205 / KCTC 12402 / DSW-6)</name>
    <name type="common">Donghaeana dokdonensis</name>
    <dbReference type="NCBI Taxonomy" id="592029"/>
    <lineage>
        <taxon>Bacteria</taxon>
        <taxon>Pseudomonadati</taxon>
        <taxon>Bacteroidota</taxon>
        <taxon>Flavobacteriia</taxon>
        <taxon>Flavobacteriales</taxon>
        <taxon>Flavobacteriaceae</taxon>
        <taxon>Nonlabens</taxon>
    </lineage>
</organism>
<dbReference type="Proteomes" id="UP000011173">
    <property type="component" value="Chromosome"/>
</dbReference>
<dbReference type="HOGENOM" id="CLU_2539196_0_0_10"/>
<dbReference type="PATRIC" id="fig|592029.3.peg.697"/>
<proteinExistence type="predicted"/>
<evidence type="ECO:0000256" key="1">
    <source>
        <dbReference type="SAM" id="Phobius"/>
    </source>
</evidence>
<keyword evidence="1" id="KW-0812">Transmembrane</keyword>
<evidence type="ECO:0000313" key="3">
    <source>
        <dbReference type="Proteomes" id="UP000011173"/>
    </source>
</evidence>
<keyword evidence="1" id="KW-0472">Membrane</keyword>
<keyword evidence="1" id="KW-1133">Transmembrane helix</keyword>
<dbReference type="KEGG" id="ndo:DDD_0703"/>
<protein>
    <submittedName>
        <fullName evidence="2">Uncharacterized protein</fullName>
    </submittedName>
</protein>
<dbReference type="AlphaFoldDB" id="L7W2Y2"/>
<sequence>MVKKGKPSPTSTKVSKAQIASLQVPAAIEKEAAKKAMKSDSKTGKIVKVIAIVGVTGALGFGIYKYIQIKKKSNGYTGANKGK</sequence>
<feature type="transmembrane region" description="Helical" evidence="1">
    <location>
        <begin position="46"/>
        <end position="64"/>
    </location>
</feature>
<dbReference type="EMBL" id="CP001397">
    <property type="protein sequence ID" value="AGC75830.1"/>
    <property type="molecule type" value="Genomic_DNA"/>
</dbReference>
<dbReference type="STRING" id="592029.DDD_0703"/>